<name>A0AAV5LU95_9ROSI</name>
<evidence type="ECO:0000313" key="2">
    <source>
        <dbReference type="Proteomes" id="UP001054252"/>
    </source>
</evidence>
<protein>
    <submittedName>
        <fullName evidence="1">Uncharacterized protein</fullName>
    </submittedName>
</protein>
<dbReference type="AlphaFoldDB" id="A0AAV5LU95"/>
<accession>A0AAV5LU95</accession>
<sequence length="38" mass="4476">MFVAWCIIFGLSRESTFTVWIQNEEELCPLLKFKHCGV</sequence>
<organism evidence="1 2">
    <name type="scientific">Rubroshorea leprosula</name>
    <dbReference type="NCBI Taxonomy" id="152421"/>
    <lineage>
        <taxon>Eukaryota</taxon>
        <taxon>Viridiplantae</taxon>
        <taxon>Streptophyta</taxon>
        <taxon>Embryophyta</taxon>
        <taxon>Tracheophyta</taxon>
        <taxon>Spermatophyta</taxon>
        <taxon>Magnoliopsida</taxon>
        <taxon>eudicotyledons</taxon>
        <taxon>Gunneridae</taxon>
        <taxon>Pentapetalae</taxon>
        <taxon>rosids</taxon>
        <taxon>malvids</taxon>
        <taxon>Malvales</taxon>
        <taxon>Dipterocarpaceae</taxon>
        <taxon>Rubroshorea</taxon>
    </lineage>
</organism>
<gene>
    <name evidence="1" type="ORF">SLEP1_g47714</name>
</gene>
<proteinExistence type="predicted"/>
<dbReference type="Proteomes" id="UP001054252">
    <property type="component" value="Unassembled WGS sequence"/>
</dbReference>
<dbReference type="EMBL" id="BPVZ01000138">
    <property type="protein sequence ID" value="GKV40032.1"/>
    <property type="molecule type" value="Genomic_DNA"/>
</dbReference>
<evidence type="ECO:0000313" key="1">
    <source>
        <dbReference type="EMBL" id="GKV40032.1"/>
    </source>
</evidence>
<reference evidence="1 2" key="1">
    <citation type="journal article" date="2021" name="Commun. Biol.">
        <title>The genome of Shorea leprosula (Dipterocarpaceae) highlights the ecological relevance of drought in aseasonal tropical rainforests.</title>
        <authorList>
            <person name="Ng K.K.S."/>
            <person name="Kobayashi M.J."/>
            <person name="Fawcett J.A."/>
            <person name="Hatakeyama M."/>
            <person name="Paape T."/>
            <person name="Ng C.H."/>
            <person name="Ang C.C."/>
            <person name="Tnah L.H."/>
            <person name="Lee C.T."/>
            <person name="Nishiyama T."/>
            <person name="Sese J."/>
            <person name="O'Brien M.J."/>
            <person name="Copetti D."/>
            <person name="Mohd Noor M.I."/>
            <person name="Ong R.C."/>
            <person name="Putra M."/>
            <person name="Sireger I.Z."/>
            <person name="Indrioko S."/>
            <person name="Kosugi Y."/>
            <person name="Izuno A."/>
            <person name="Isagi Y."/>
            <person name="Lee S.L."/>
            <person name="Shimizu K.K."/>
        </authorList>
    </citation>
    <scope>NUCLEOTIDE SEQUENCE [LARGE SCALE GENOMIC DNA]</scope>
    <source>
        <strain evidence="1">214</strain>
    </source>
</reference>
<comment type="caution">
    <text evidence="1">The sequence shown here is derived from an EMBL/GenBank/DDBJ whole genome shotgun (WGS) entry which is preliminary data.</text>
</comment>
<keyword evidence="2" id="KW-1185">Reference proteome</keyword>